<organism evidence="2 3">
    <name type="scientific">Dermatophagoides farinae</name>
    <name type="common">American house dust mite</name>
    <dbReference type="NCBI Taxonomy" id="6954"/>
    <lineage>
        <taxon>Eukaryota</taxon>
        <taxon>Metazoa</taxon>
        <taxon>Ecdysozoa</taxon>
        <taxon>Arthropoda</taxon>
        <taxon>Chelicerata</taxon>
        <taxon>Arachnida</taxon>
        <taxon>Acari</taxon>
        <taxon>Acariformes</taxon>
        <taxon>Sarcoptiformes</taxon>
        <taxon>Astigmata</taxon>
        <taxon>Psoroptidia</taxon>
        <taxon>Analgoidea</taxon>
        <taxon>Pyroglyphidae</taxon>
        <taxon>Dermatophagoidinae</taxon>
        <taxon>Dermatophagoides</taxon>
    </lineage>
</organism>
<dbReference type="InterPro" id="IPR040031">
    <property type="entry name" value="Codanin-1"/>
</dbReference>
<dbReference type="InterPro" id="IPR028171">
    <property type="entry name" value="Codanin-1_C"/>
</dbReference>
<dbReference type="GO" id="GO:0006325">
    <property type="term" value="P:chromatin organization"/>
    <property type="evidence" value="ECO:0007669"/>
    <property type="project" value="TreeGrafter"/>
</dbReference>
<dbReference type="PANTHER" id="PTHR28678">
    <property type="entry name" value="CODANIN-1"/>
    <property type="match status" value="1"/>
</dbReference>
<dbReference type="AlphaFoldDB" id="A0A922I2I7"/>
<sequence>MEQLLNLYIQDELSIDSIEQWFQGHYDIMDGNDLDAQLFISYFIEHLHSSFNWLLKQINNNVIIANNNISITNENLNIDDEDAFPSLNIQSQQQQMKKRIKPTSIDANQSLIKGNGNLFKCSTAKNKPISSKNSDYLKEEREMLKQFKMNMSINNFQKNDNEEQARKNEFENVTAVVIEPKFDKIVKTNREKIQKIEQLYSLILINNYWPYLFEEIKFIVEVVSKKSVIESSNVIADCDNTQVIYFDFNKLFNSYHNCYYFGWLSFDQIVIKKSFFTCFNVNIIHHLIDNPFLFTFTESSSYIRTVLNNFLSQKLHSASISTNFTAEDDNPFVSFQLETDGKQNFPDGYSFSTFRRQRDEFYRLYKQFNENSWSTFMSGNKTNRSLFIAGIQNIFTMCKDVGNSYHLARLFVDQLVKSCSNQLYGNADSTKILNESFEQHRGIKINQDRLNKLQNRIVERKHQAENLFEPENLYSDNFRPKELFFRDFIYYSDSHSFNEQLRLILKMKLIEMTSCVHSNIIADSYTPNDIKENLFNYFITVDLLAKFAGFLSFYSLETRRKLEKKSDSTIFFKHQKNLRQIHHTPMFDIETYLVTSMQTHSLLVALPWVIEFLMFIDQISIAMDCYANVFALLVFIYKYYLPNLEKYHSKPTHVRIFLQLYLEKLFINKKIDALNHMRQMTKNNDQHSEDFAKKLFSKFISDDHQSMEVEKKFHLDFISPELLDSNLISYFFPLFSRSTLDVLRHSSCRFEIRKITPTTLLNKKSSSTLFTTTSMPHDDKTMNGLQMQVEESFFNLHTGSLRKCINFLNDRIQANCIKKIKNEIYLTSNRKNFQNISTDDVDVIEIQKICDLIRNDCKNFIHEYSTNSIWKMFPLLVAEDDLDQETIQFAIKQLCLPKIYRKCEEWIDTNLTNDIITVRHSYITNDPKTDDVNKELPKLESCLSNSRQILCDLIHGKLDSFNADSVIGIFQQIKLIRSLDSFHSSKNHQFFDTIILDLIMSILTFAPSTFNENIIDLAIDYWTAYHVPAHKKLICSKYFYMIHRSKSPAASWLNWELLLRRMIRSSIYDMATLEEDVMAVLKNEWPQSLLTRLASMIQSLLEFVRQNNLLHKSISLSSGSHSNDNDDHLQIIDWLAWICNNQNLKE</sequence>
<accession>A0A922I2I7</accession>
<dbReference type="GO" id="GO:0005634">
    <property type="term" value="C:nucleus"/>
    <property type="evidence" value="ECO:0007669"/>
    <property type="project" value="TreeGrafter"/>
</dbReference>
<dbReference type="Pfam" id="PF15296">
    <property type="entry name" value="Codanin-1_C"/>
    <property type="match status" value="1"/>
</dbReference>
<comment type="caution">
    <text evidence="2">The sequence shown here is derived from an EMBL/GenBank/DDBJ whole genome shotgun (WGS) entry which is preliminary data.</text>
</comment>
<dbReference type="PANTHER" id="PTHR28678:SF1">
    <property type="entry name" value="CODANIN-1"/>
    <property type="match status" value="1"/>
</dbReference>
<protein>
    <submittedName>
        <fullName evidence="2">Codanin-1 C-terminus</fullName>
    </submittedName>
</protein>
<name>A0A922I2I7_DERFA</name>
<dbReference type="EMBL" id="ASGP02000002">
    <property type="protein sequence ID" value="KAH9521302.1"/>
    <property type="molecule type" value="Genomic_DNA"/>
</dbReference>
<feature type="domain" description="Codanin-1 C-terminal" evidence="1">
    <location>
        <begin position="721"/>
        <end position="836"/>
    </location>
</feature>
<evidence type="ECO:0000313" key="2">
    <source>
        <dbReference type="EMBL" id="KAH9521302.1"/>
    </source>
</evidence>
<gene>
    <name evidence="2" type="primary">CDAN1_1</name>
    <name evidence="2" type="ORF">DERF_004970</name>
</gene>
<keyword evidence="3" id="KW-1185">Reference proteome</keyword>
<proteinExistence type="predicted"/>
<reference evidence="2" key="2">
    <citation type="journal article" date="2022" name="Res Sq">
        <title>Comparative Genomics Reveals Insights into the Divergent Evolution of Astigmatic Mites and Household Pest Adaptations.</title>
        <authorList>
            <person name="Xiong Q."/>
            <person name="Wan A.T.-Y."/>
            <person name="Liu X.-Y."/>
            <person name="Fung C.S.-H."/>
            <person name="Xiao X."/>
            <person name="Malainual N."/>
            <person name="Hou J."/>
            <person name="Wang L."/>
            <person name="Wang M."/>
            <person name="Yang K."/>
            <person name="Cui Y."/>
            <person name="Leung E."/>
            <person name="Nong W."/>
            <person name="Shin S.-K."/>
            <person name="Au S."/>
            <person name="Jeong K.Y."/>
            <person name="Chew F.T."/>
            <person name="Hui J."/>
            <person name="Leung T.F."/>
            <person name="Tungtrongchitr A."/>
            <person name="Zhong N."/>
            <person name="Liu Z."/>
            <person name="Tsui S."/>
        </authorList>
    </citation>
    <scope>NUCLEOTIDE SEQUENCE</scope>
    <source>
        <strain evidence="2">Derf</strain>
        <tissue evidence="2">Whole organism</tissue>
    </source>
</reference>
<dbReference type="Proteomes" id="UP000790347">
    <property type="component" value="Unassembled WGS sequence"/>
</dbReference>
<evidence type="ECO:0000259" key="1">
    <source>
        <dbReference type="Pfam" id="PF15296"/>
    </source>
</evidence>
<evidence type="ECO:0000313" key="3">
    <source>
        <dbReference type="Proteomes" id="UP000790347"/>
    </source>
</evidence>
<reference evidence="2" key="1">
    <citation type="submission" date="2013-05" db="EMBL/GenBank/DDBJ databases">
        <authorList>
            <person name="Yim A.K.Y."/>
            <person name="Chan T.F."/>
            <person name="Ji K.M."/>
            <person name="Liu X.Y."/>
            <person name="Zhou J.W."/>
            <person name="Li R.Q."/>
            <person name="Yang K.Y."/>
            <person name="Li J."/>
            <person name="Li M."/>
            <person name="Law P.T.W."/>
            <person name="Wu Y.L."/>
            <person name="Cai Z.L."/>
            <person name="Qin H."/>
            <person name="Bao Y."/>
            <person name="Leung R.K.K."/>
            <person name="Ng P.K.S."/>
            <person name="Zou J."/>
            <person name="Zhong X.J."/>
            <person name="Ran P.X."/>
            <person name="Zhong N.S."/>
            <person name="Liu Z.G."/>
            <person name="Tsui S.K.W."/>
        </authorList>
    </citation>
    <scope>NUCLEOTIDE SEQUENCE</scope>
    <source>
        <strain evidence="2">Derf</strain>
        <tissue evidence="2">Whole organism</tissue>
    </source>
</reference>